<dbReference type="Pfam" id="PF01243">
    <property type="entry name" value="PNPOx_N"/>
    <property type="match status" value="1"/>
</dbReference>
<gene>
    <name evidence="2" type="ORF">NIDE3164</name>
</gene>
<dbReference type="InterPro" id="IPR012349">
    <property type="entry name" value="Split_barrel_FMN-bd"/>
</dbReference>
<protein>
    <recommendedName>
        <fullName evidence="1">Pyridoxamine 5'-phosphate oxidase N-terminal domain-containing protein</fullName>
    </recommendedName>
</protein>
<dbReference type="EMBL" id="FP929003">
    <property type="protein sequence ID" value="CBK42858.1"/>
    <property type="molecule type" value="Genomic_DNA"/>
</dbReference>
<dbReference type="AlphaFoldDB" id="D8PHX1"/>
<dbReference type="Gene3D" id="2.30.110.10">
    <property type="entry name" value="Electron Transport, Fmn-binding Protein, Chain A"/>
    <property type="match status" value="1"/>
</dbReference>
<dbReference type="HOGENOM" id="CLU_072070_1_0_0"/>
<dbReference type="SUPFAM" id="SSF50475">
    <property type="entry name" value="FMN-binding split barrel"/>
    <property type="match status" value="1"/>
</dbReference>
<sequence>MNRPGSSGEQRAQERFGTSARATAFYAHQTLPYLNQQMQQFIARMEMVFIATADGKGACDCSFRAGEPGFVQVLDEKTLVYPEYRGNGVLASLGNIMENPHIGMIFPDFYQSTVGLHVNGSARVLNPTDTENLPHLSARIAEAAHVKGGRHPKAWVLIGVEEAYIHCSKHVPLLKRLDKHIAWGSDDEQAKGGNFFKITPDPPPGAPAGE</sequence>
<dbReference type="eggNOG" id="COG3576">
    <property type="taxonomic scope" value="Bacteria"/>
</dbReference>
<dbReference type="InterPro" id="IPR011576">
    <property type="entry name" value="Pyridox_Oxase_N"/>
</dbReference>
<dbReference type="OrthoDB" id="9796486at2"/>
<dbReference type="KEGG" id="nde:NIDE3164"/>
<dbReference type="PANTHER" id="PTHR42815">
    <property type="entry name" value="FAD-BINDING, PUTATIVE (AFU_ORTHOLOGUE AFUA_6G07600)-RELATED"/>
    <property type="match status" value="1"/>
</dbReference>
<evidence type="ECO:0000313" key="3">
    <source>
        <dbReference type="Proteomes" id="UP000001660"/>
    </source>
</evidence>
<dbReference type="Proteomes" id="UP000001660">
    <property type="component" value="Chromosome"/>
</dbReference>
<proteinExistence type="predicted"/>
<feature type="domain" description="Pyridoxamine 5'-phosphate oxidase N-terminal" evidence="1">
    <location>
        <begin position="35"/>
        <end position="167"/>
    </location>
</feature>
<name>D8PHX1_9BACT</name>
<reference evidence="2 3" key="1">
    <citation type="journal article" date="2010" name="Proc. Natl. Acad. Sci. U.S.A.">
        <title>A Nitrospira metagenome illuminates the physiology and evolution of globally important nitrite-oxidizing bacteria.</title>
        <authorList>
            <person name="Lucker S."/>
            <person name="Wagner M."/>
            <person name="Maixner F."/>
            <person name="Pelletier E."/>
            <person name="Koch H."/>
            <person name="Vacherie B."/>
            <person name="Rattei T."/>
            <person name="Sinninghe Damste J."/>
            <person name="Spieck E."/>
            <person name="Le Paslier D."/>
            <person name="Daims H."/>
        </authorList>
    </citation>
    <scope>NUCLEOTIDE SEQUENCE [LARGE SCALE GENOMIC DNA]</scope>
</reference>
<keyword evidence="3" id="KW-1185">Reference proteome</keyword>
<dbReference type="STRING" id="330214.NIDE3164"/>
<evidence type="ECO:0000259" key="1">
    <source>
        <dbReference type="Pfam" id="PF01243"/>
    </source>
</evidence>
<evidence type="ECO:0000313" key="2">
    <source>
        <dbReference type="EMBL" id="CBK42858.1"/>
    </source>
</evidence>
<accession>D8PHX1</accession>
<dbReference type="PANTHER" id="PTHR42815:SF2">
    <property type="entry name" value="FAD-BINDING, PUTATIVE (AFU_ORTHOLOGUE AFUA_6G07600)-RELATED"/>
    <property type="match status" value="1"/>
</dbReference>
<organism evidence="2 3">
    <name type="scientific">Nitrospira defluvii</name>
    <dbReference type="NCBI Taxonomy" id="330214"/>
    <lineage>
        <taxon>Bacteria</taxon>
        <taxon>Pseudomonadati</taxon>
        <taxon>Nitrospirota</taxon>
        <taxon>Nitrospiria</taxon>
        <taxon>Nitrospirales</taxon>
        <taxon>Nitrospiraceae</taxon>
        <taxon>Nitrospira</taxon>
    </lineage>
</organism>